<proteinExistence type="predicted"/>
<feature type="transmembrane region" description="Helical" evidence="1">
    <location>
        <begin position="138"/>
        <end position="159"/>
    </location>
</feature>
<sequence length="315" mass="35596">MILPQHALKGRSRRGTELLQTFNSRVDPDFLDCECDPASTNVIETNMDETIIIQSTSIAWSGEGLASTTIRPSRSQISVKKASQLSYPVPFLQHPRNFEYGLIDIEPMYIYDRSTPFSLQRSVEVTAVSSSTDRTGTIVESIIGALVFVIIAVLCIFCIRRWSRRRGGISESLLESRPQPLSPKSRGFDASVSEQQIPVQSMKLDLREYDGSSLLNLQLKHWIIDELIQASPDRFSRLNLPAVVKILRIAMNVKIVPNDDIQKATSNNTTCYGASRWRMIKSRNKWPFGKSRVNVWIPNSNKGDLYRMVPDNGFD</sequence>
<evidence type="ECO:0000256" key="1">
    <source>
        <dbReference type="SAM" id="Phobius"/>
    </source>
</evidence>
<name>A0A9W9ABP3_9AGAR</name>
<dbReference type="AlphaFoldDB" id="A0A9W9ABP3"/>
<protein>
    <submittedName>
        <fullName evidence="2">Uncharacterized protein</fullName>
    </submittedName>
</protein>
<comment type="caution">
    <text evidence="2">The sequence shown here is derived from an EMBL/GenBank/DDBJ whole genome shotgun (WGS) entry which is preliminary data.</text>
</comment>
<keyword evidence="1" id="KW-0812">Transmembrane</keyword>
<reference evidence="2" key="1">
    <citation type="submission" date="2022-08" db="EMBL/GenBank/DDBJ databases">
        <title>A Global Phylogenomic Analysis of the Shiitake Genus Lentinula.</title>
        <authorList>
            <consortium name="DOE Joint Genome Institute"/>
            <person name="Sierra-Patev S."/>
            <person name="Min B."/>
            <person name="Naranjo-Ortiz M."/>
            <person name="Looney B."/>
            <person name="Konkel Z."/>
            <person name="Slot J.C."/>
            <person name="Sakamoto Y."/>
            <person name="Steenwyk J.L."/>
            <person name="Rokas A."/>
            <person name="Carro J."/>
            <person name="Camarero S."/>
            <person name="Ferreira P."/>
            <person name="Molpeceres G."/>
            <person name="Ruiz-Duenas F.J."/>
            <person name="Serrano A."/>
            <person name="Henrissat B."/>
            <person name="Drula E."/>
            <person name="Hughes K.W."/>
            <person name="Mata J.L."/>
            <person name="Ishikawa N.K."/>
            <person name="Vargas-Isla R."/>
            <person name="Ushijima S."/>
            <person name="Smith C.A."/>
            <person name="Ahrendt S."/>
            <person name="Andreopoulos W."/>
            <person name="He G."/>
            <person name="Labutti K."/>
            <person name="Lipzen A."/>
            <person name="Ng V."/>
            <person name="Riley R."/>
            <person name="Sandor L."/>
            <person name="Barry K."/>
            <person name="Martinez A.T."/>
            <person name="Xiao Y."/>
            <person name="Gibbons J.G."/>
            <person name="Terashima K."/>
            <person name="Grigoriev I.V."/>
            <person name="Hibbett D.S."/>
        </authorList>
    </citation>
    <scope>NUCLEOTIDE SEQUENCE</scope>
    <source>
        <strain evidence="2">JLM2183</strain>
    </source>
</reference>
<dbReference type="Proteomes" id="UP001150266">
    <property type="component" value="Unassembled WGS sequence"/>
</dbReference>
<dbReference type="EMBL" id="JAOTPV010000008">
    <property type="protein sequence ID" value="KAJ4478981.1"/>
    <property type="molecule type" value="Genomic_DNA"/>
</dbReference>
<keyword evidence="1" id="KW-1133">Transmembrane helix</keyword>
<keyword evidence="3" id="KW-1185">Reference proteome</keyword>
<evidence type="ECO:0000313" key="2">
    <source>
        <dbReference type="EMBL" id="KAJ4478981.1"/>
    </source>
</evidence>
<accession>A0A9W9ABP3</accession>
<gene>
    <name evidence="2" type="ORF">J3R30DRAFT_3403840</name>
</gene>
<organism evidence="2 3">
    <name type="scientific">Lentinula aciculospora</name>
    <dbReference type="NCBI Taxonomy" id="153920"/>
    <lineage>
        <taxon>Eukaryota</taxon>
        <taxon>Fungi</taxon>
        <taxon>Dikarya</taxon>
        <taxon>Basidiomycota</taxon>
        <taxon>Agaricomycotina</taxon>
        <taxon>Agaricomycetes</taxon>
        <taxon>Agaricomycetidae</taxon>
        <taxon>Agaricales</taxon>
        <taxon>Marasmiineae</taxon>
        <taxon>Omphalotaceae</taxon>
        <taxon>Lentinula</taxon>
    </lineage>
</organism>
<evidence type="ECO:0000313" key="3">
    <source>
        <dbReference type="Proteomes" id="UP001150266"/>
    </source>
</evidence>
<keyword evidence="1" id="KW-0472">Membrane</keyword>